<reference evidence="1" key="1">
    <citation type="submission" date="2013-04" db="EMBL/GenBank/DDBJ databases">
        <authorList>
            <person name="Harkins D.M."/>
            <person name="Durkin A.S."/>
            <person name="Selengut J.D."/>
            <person name="Sanka R."/>
            <person name="DePew J."/>
            <person name="Purushe J."/>
            <person name="Ahmed A."/>
            <person name="van der Linden H."/>
            <person name="Goris M.G.A."/>
            <person name="Hartskeerl R.A."/>
            <person name="Vinetz J.M."/>
            <person name="Sutton G.G."/>
            <person name="Nelson W.C."/>
            <person name="Fouts D.E."/>
        </authorList>
    </citation>
    <scope>NUCLEOTIDE SEQUENCE [LARGE SCALE GENOMIC DNA]</scope>
    <source>
        <strain evidence="1">BUT 6</strain>
    </source>
</reference>
<dbReference type="RefSeq" id="WP_016550349.1">
    <property type="nucleotide sequence ID" value="NZ_AKWZ02000010.1"/>
</dbReference>
<protein>
    <submittedName>
        <fullName evidence="1">Uncharacterized protein</fullName>
    </submittedName>
</protein>
<dbReference type="AlphaFoldDB" id="S3VBL4"/>
<name>S3VBL4_9LEPT</name>
<dbReference type="Proteomes" id="UP000014540">
    <property type="component" value="Unassembled WGS sequence"/>
</dbReference>
<gene>
    <name evidence="1" type="ORF">LEP1GSC058_3158</name>
</gene>
<evidence type="ECO:0000313" key="1">
    <source>
        <dbReference type="EMBL" id="EPG73880.1"/>
    </source>
</evidence>
<comment type="caution">
    <text evidence="1">The sequence shown here is derived from an EMBL/GenBank/DDBJ whole genome shotgun (WGS) entry which is preliminary data.</text>
</comment>
<dbReference type="OrthoDB" id="329464at2"/>
<dbReference type="STRING" id="1193011.LEP1GSC058_3158"/>
<accession>S3VBL4</accession>
<dbReference type="NCBIfam" id="NF047513">
    <property type="entry name" value="LIC_13246_fam"/>
    <property type="match status" value="1"/>
</dbReference>
<dbReference type="EMBL" id="AKWZ02000010">
    <property type="protein sequence ID" value="EPG73880.1"/>
    <property type="molecule type" value="Genomic_DNA"/>
</dbReference>
<keyword evidence="2" id="KW-1185">Reference proteome</keyword>
<evidence type="ECO:0000313" key="2">
    <source>
        <dbReference type="Proteomes" id="UP000014540"/>
    </source>
</evidence>
<sequence>MRLKRTKSIDHELKWMKLEKEKEAFLKIVKTLNRYYDSIKGPEKINPTSFRKRLVESDPDTTEIFFKKFGKYEFLVFARISSEGKSEFDSWIHIDGIRQEREELSGQNVTDHPVFSIRCLSDIYEDSCVQISDSELEEIELSQA</sequence>
<proteinExistence type="predicted"/>
<organism evidence="1 2">
    <name type="scientific">Leptospira fainei serovar Hurstbridge str. BUT 6</name>
    <dbReference type="NCBI Taxonomy" id="1193011"/>
    <lineage>
        <taxon>Bacteria</taxon>
        <taxon>Pseudomonadati</taxon>
        <taxon>Spirochaetota</taxon>
        <taxon>Spirochaetia</taxon>
        <taxon>Leptospirales</taxon>
        <taxon>Leptospiraceae</taxon>
        <taxon>Leptospira</taxon>
    </lineage>
</organism>